<comment type="catalytic activity">
    <reaction evidence="14">
        <text>FAD = riboflavin cyclic-4',5'-phosphate + AMP + H(+)</text>
        <dbReference type="Rhea" id="RHEA:13729"/>
        <dbReference type="ChEBI" id="CHEBI:15378"/>
        <dbReference type="ChEBI" id="CHEBI:57692"/>
        <dbReference type="ChEBI" id="CHEBI:76202"/>
        <dbReference type="ChEBI" id="CHEBI:456215"/>
        <dbReference type="EC" id="4.6.1.15"/>
    </reaction>
</comment>
<dbReference type="Gene3D" id="3.40.50.10440">
    <property type="entry name" value="Dihydroxyacetone kinase, domain 1"/>
    <property type="match status" value="1"/>
</dbReference>
<evidence type="ECO:0000256" key="13">
    <source>
        <dbReference type="ARBA" id="ARBA00047974"/>
    </source>
</evidence>
<keyword evidence="5" id="KW-0808">Transferase</keyword>
<evidence type="ECO:0000256" key="8">
    <source>
        <dbReference type="ARBA" id="ARBA00022840"/>
    </source>
</evidence>
<reference evidence="19" key="1">
    <citation type="submission" date="2025-08" db="UniProtKB">
        <authorList>
            <consortium name="RefSeq"/>
        </authorList>
    </citation>
    <scope>IDENTIFICATION</scope>
    <source>
        <tissue evidence="19">Testes</tissue>
    </source>
</reference>
<evidence type="ECO:0000256" key="5">
    <source>
        <dbReference type="ARBA" id="ARBA00022679"/>
    </source>
</evidence>
<dbReference type="PROSITE" id="PS51481">
    <property type="entry name" value="DHAK"/>
    <property type="match status" value="1"/>
</dbReference>
<evidence type="ECO:0000313" key="18">
    <source>
        <dbReference type="Proteomes" id="UP000694865"/>
    </source>
</evidence>
<dbReference type="PROSITE" id="PS51480">
    <property type="entry name" value="DHAL"/>
    <property type="match status" value="1"/>
</dbReference>
<dbReference type="InterPro" id="IPR004007">
    <property type="entry name" value="DhaL_dom"/>
</dbReference>
<evidence type="ECO:0000256" key="7">
    <source>
        <dbReference type="ARBA" id="ARBA00022777"/>
    </source>
</evidence>
<dbReference type="EC" id="2.7.1.28" evidence="2"/>
<dbReference type="Gene3D" id="3.30.1180.20">
    <property type="entry name" value="Dihydroxyacetone kinase, domain 2"/>
    <property type="match status" value="1"/>
</dbReference>
<dbReference type="Proteomes" id="UP000694865">
    <property type="component" value="Unplaced"/>
</dbReference>
<evidence type="ECO:0000313" key="19">
    <source>
        <dbReference type="RefSeq" id="XP_006814555.1"/>
    </source>
</evidence>
<dbReference type="InterPro" id="IPR036117">
    <property type="entry name" value="DhaL_dom_sf"/>
</dbReference>
<comment type="subunit">
    <text evidence="12">Homodimer. Interacts with IFIH1 (via the CARD domains), the interaction is inhibited by viral infection.</text>
</comment>
<evidence type="ECO:0000256" key="10">
    <source>
        <dbReference type="ARBA" id="ARBA00032426"/>
    </source>
</evidence>
<keyword evidence="9" id="KW-0170">Cobalt</keyword>
<proteinExistence type="predicted"/>
<dbReference type="Gene3D" id="1.25.40.340">
    <property type="match status" value="1"/>
</dbReference>
<dbReference type="GeneID" id="100371401"/>
<evidence type="ECO:0000256" key="15">
    <source>
        <dbReference type="ARBA" id="ARBA00048898"/>
    </source>
</evidence>
<comment type="catalytic activity">
    <reaction evidence="15">
        <text>dihydroxyacetone + ATP = dihydroxyacetone phosphate + ADP + H(+)</text>
        <dbReference type="Rhea" id="RHEA:15773"/>
        <dbReference type="ChEBI" id="CHEBI:15378"/>
        <dbReference type="ChEBI" id="CHEBI:16016"/>
        <dbReference type="ChEBI" id="CHEBI:30616"/>
        <dbReference type="ChEBI" id="CHEBI:57642"/>
        <dbReference type="ChEBI" id="CHEBI:456216"/>
        <dbReference type="EC" id="2.7.1.29"/>
    </reaction>
</comment>
<dbReference type="SMART" id="SM01120">
    <property type="entry name" value="Dak2"/>
    <property type="match status" value="1"/>
</dbReference>
<dbReference type="NCBIfam" id="NF011049">
    <property type="entry name" value="PRK14479.1"/>
    <property type="match status" value="1"/>
</dbReference>
<dbReference type="SUPFAM" id="SSF101473">
    <property type="entry name" value="DhaL-like"/>
    <property type="match status" value="1"/>
</dbReference>
<keyword evidence="7" id="KW-0418">Kinase</keyword>
<organism evidence="18 19">
    <name type="scientific">Saccoglossus kowalevskii</name>
    <name type="common">Acorn worm</name>
    <dbReference type="NCBI Taxonomy" id="10224"/>
    <lineage>
        <taxon>Eukaryota</taxon>
        <taxon>Metazoa</taxon>
        <taxon>Hemichordata</taxon>
        <taxon>Enteropneusta</taxon>
        <taxon>Harrimaniidae</taxon>
        <taxon>Saccoglossus</taxon>
    </lineage>
</organism>
<dbReference type="EC" id="4.6.1.15" evidence="3"/>
<evidence type="ECO:0000256" key="4">
    <source>
        <dbReference type="ARBA" id="ARBA00018932"/>
    </source>
</evidence>
<protein>
    <recommendedName>
        <fullName evidence="4">Triokinase/FMN cyclase</fullName>
        <ecNumber evidence="2">2.7.1.28</ecNumber>
        <ecNumber evidence="1">2.7.1.29</ecNumber>
        <ecNumber evidence="3">4.6.1.15</ecNumber>
    </recommendedName>
    <alternativeName>
        <fullName evidence="10">Bifunctional ATP-dependent dihydroxyacetone kinase/FAD-AMP lyase (cyclizing)</fullName>
    </alternativeName>
</protein>
<evidence type="ECO:0000256" key="1">
    <source>
        <dbReference type="ARBA" id="ARBA00012107"/>
    </source>
</evidence>
<feature type="domain" description="DhaK" evidence="17">
    <location>
        <begin position="12"/>
        <end position="343"/>
    </location>
</feature>
<evidence type="ECO:0000256" key="2">
    <source>
        <dbReference type="ARBA" id="ARBA00012110"/>
    </source>
</evidence>
<evidence type="ECO:0000259" key="16">
    <source>
        <dbReference type="PROSITE" id="PS51480"/>
    </source>
</evidence>
<dbReference type="EC" id="2.7.1.29" evidence="1"/>
<dbReference type="PANTHER" id="PTHR28629:SF4">
    <property type="entry name" value="TRIOKINASE_FMN CYCLASE"/>
    <property type="match status" value="1"/>
</dbReference>
<dbReference type="InterPro" id="IPR050861">
    <property type="entry name" value="Dihydroxyacetone_Kinase"/>
</dbReference>
<dbReference type="SUPFAM" id="SSF82549">
    <property type="entry name" value="DAK1/DegV-like"/>
    <property type="match status" value="1"/>
</dbReference>
<feature type="domain" description="DhaL" evidence="16">
    <location>
        <begin position="389"/>
        <end position="588"/>
    </location>
</feature>
<evidence type="ECO:0000256" key="9">
    <source>
        <dbReference type="ARBA" id="ARBA00023285"/>
    </source>
</evidence>
<keyword evidence="8" id="KW-0067">ATP-binding</keyword>
<evidence type="ECO:0000259" key="17">
    <source>
        <dbReference type="PROSITE" id="PS51481"/>
    </source>
</evidence>
<evidence type="ECO:0000256" key="3">
    <source>
        <dbReference type="ARBA" id="ARBA00012578"/>
    </source>
</evidence>
<keyword evidence="18" id="KW-1185">Reference proteome</keyword>
<evidence type="ECO:0000256" key="11">
    <source>
        <dbReference type="ARBA" id="ARBA00045490"/>
    </source>
</evidence>
<dbReference type="InterPro" id="IPR004006">
    <property type="entry name" value="DhaK_dom"/>
</dbReference>
<name>A0ABM0M3G4_SACKO</name>
<evidence type="ECO:0000256" key="12">
    <source>
        <dbReference type="ARBA" id="ARBA00046681"/>
    </source>
</evidence>
<sequence>MATQAYKHLINDPETCVDDMLDGVLAMHPNLKRLKGYRVILREDIEEYKASGKVTLLCGGGSGHEPFAAGYVGKNMLSAAVAGAVFASPPPNVVLAALRALACPGKRTGTLLILINYTGDRLNFGIGVERARAEGCKIDVVTVAEDCALTSTDKTAGRRGLSGAVFIHKIAGTLAEEGKSLEEIVKITLEATQNMGTIGVGLSPCCVPGSGSTFTLGDDEMELGLGIHGEVGVTRMKLTPAVNVAATMINHMTNPRTSSHIKIAAGDKVAIILNNLGGTSTLEFCVMAKEVIAFLENKGVTLERVYGGHFMTSLDMAGVALSILHLDGTRRRCLDAETTAFGWPKTVSSESLLPGMKRSNRDYAEITPKEQDTRVAQPAGADISEEMKTSVVKAVRSACEAIIASESVLNDLDREGGDNDCGTTMKGIAIGILSLCDSFSQMTPYAMFVAMATSIQNTSGGASGALYGLLCTAAATPLQRSTDIDAWVDALGSVITALSKYGGAEPGDRTMLDPLYAAYKVLVSELKEGGVTSLDAFGKAVRAAEESAEATAKMEAKAGRASYVSQDKLTKPDPGATAVAIWMTAIYDILIQ</sequence>
<dbReference type="Pfam" id="PF02734">
    <property type="entry name" value="Dak2"/>
    <property type="match status" value="1"/>
</dbReference>
<comment type="catalytic activity">
    <reaction evidence="13">
        <text>D-glyceraldehyde + ATP = D-glyceraldehyde 3-phosphate + ADP + H(+)</text>
        <dbReference type="Rhea" id="RHEA:13941"/>
        <dbReference type="ChEBI" id="CHEBI:15378"/>
        <dbReference type="ChEBI" id="CHEBI:17378"/>
        <dbReference type="ChEBI" id="CHEBI:30616"/>
        <dbReference type="ChEBI" id="CHEBI:59776"/>
        <dbReference type="ChEBI" id="CHEBI:456216"/>
        <dbReference type="EC" id="2.7.1.28"/>
    </reaction>
</comment>
<dbReference type="Pfam" id="PF02733">
    <property type="entry name" value="Dak1"/>
    <property type="match status" value="1"/>
</dbReference>
<comment type="function">
    <text evidence="11">Catalyzes both the phosphorylation of dihydroxyacetone and of glyceraldehyde, and the splitting of ribonucleoside diphosphate-X compounds among which FAD is the best substrate. Represses IFIH1-mediated cellular antiviral response.</text>
</comment>
<evidence type="ECO:0000256" key="14">
    <source>
        <dbReference type="ARBA" id="ARBA00048526"/>
    </source>
</evidence>
<evidence type="ECO:0000256" key="6">
    <source>
        <dbReference type="ARBA" id="ARBA00022741"/>
    </source>
</evidence>
<gene>
    <name evidence="19" type="primary">LOC100371401</name>
</gene>
<accession>A0ABM0M3G4</accession>
<dbReference type="RefSeq" id="XP_006814555.1">
    <property type="nucleotide sequence ID" value="XM_006814492.1"/>
</dbReference>
<keyword evidence="6" id="KW-0547">Nucleotide-binding</keyword>
<dbReference type="PANTHER" id="PTHR28629">
    <property type="entry name" value="TRIOKINASE/FMN CYCLASE"/>
    <property type="match status" value="1"/>
</dbReference>